<feature type="transmembrane region" description="Helical" evidence="1">
    <location>
        <begin position="42"/>
        <end position="62"/>
    </location>
</feature>
<keyword evidence="1" id="KW-0472">Membrane</keyword>
<gene>
    <name evidence="2" type="ORF">F1609_17575</name>
</gene>
<reference evidence="2 3" key="1">
    <citation type="submission" date="2019-09" db="EMBL/GenBank/DDBJ databases">
        <title>Taxonomy of Antarctic Massilia spp.: description of Massilia rubra sp. nov., Massilia aquatica sp. nov., Massilia mucilaginosa sp. nov., Massilia frigida sp. nov. isolated from streams, lakes and regoliths.</title>
        <authorList>
            <person name="Holochova P."/>
            <person name="Sedlacek I."/>
            <person name="Kralova S."/>
            <person name="Maslanova I."/>
            <person name="Busse H.-J."/>
            <person name="Stankova E."/>
            <person name="Vrbovska V."/>
            <person name="Kovarovic V."/>
            <person name="Bartak M."/>
            <person name="Svec P."/>
            <person name="Pantucek R."/>
        </authorList>
    </citation>
    <scope>NUCLEOTIDE SEQUENCE [LARGE SCALE GENOMIC DNA]</scope>
    <source>
        <strain evidence="2 3">CCM 8693</strain>
    </source>
</reference>
<dbReference type="EMBL" id="VVIW01000010">
    <property type="protein sequence ID" value="NHZ41961.1"/>
    <property type="molecule type" value="Genomic_DNA"/>
</dbReference>
<organism evidence="2 3">
    <name type="scientific">Massilia aquatica</name>
    <dbReference type="NCBI Taxonomy" id="2609000"/>
    <lineage>
        <taxon>Bacteria</taxon>
        <taxon>Pseudomonadati</taxon>
        <taxon>Pseudomonadota</taxon>
        <taxon>Betaproteobacteria</taxon>
        <taxon>Burkholderiales</taxon>
        <taxon>Oxalobacteraceae</taxon>
        <taxon>Telluria group</taxon>
        <taxon>Massilia</taxon>
    </lineage>
</organism>
<keyword evidence="3" id="KW-1185">Reference proteome</keyword>
<evidence type="ECO:0000256" key="1">
    <source>
        <dbReference type="SAM" id="Phobius"/>
    </source>
</evidence>
<feature type="transmembrane region" description="Helical" evidence="1">
    <location>
        <begin position="69"/>
        <end position="93"/>
    </location>
</feature>
<sequence>MEMPFRAGFPLAASMILTGSVVLLCILTGIFAQATALDYRQLLRFVLLYGCLPQLVIFAILAANCTRKFAATVAVFVIATWIPVAQLAVRVFLV</sequence>
<protein>
    <submittedName>
        <fullName evidence="2">Uncharacterized protein</fullName>
    </submittedName>
</protein>
<keyword evidence="1" id="KW-1133">Transmembrane helix</keyword>
<evidence type="ECO:0000313" key="3">
    <source>
        <dbReference type="Proteomes" id="UP000819052"/>
    </source>
</evidence>
<keyword evidence="1" id="KW-0812">Transmembrane</keyword>
<dbReference type="RefSeq" id="WP_167077727.1">
    <property type="nucleotide sequence ID" value="NZ_VVIW01000010.1"/>
</dbReference>
<proteinExistence type="predicted"/>
<evidence type="ECO:0000313" key="2">
    <source>
        <dbReference type="EMBL" id="NHZ41961.1"/>
    </source>
</evidence>
<name>A0ABX0MIG7_9BURK</name>
<dbReference type="Proteomes" id="UP000819052">
    <property type="component" value="Unassembled WGS sequence"/>
</dbReference>
<accession>A0ABX0MIG7</accession>
<comment type="caution">
    <text evidence="2">The sequence shown here is derived from an EMBL/GenBank/DDBJ whole genome shotgun (WGS) entry which is preliminary data.</text>
</comment>